<dbReference type="AlphaFoldDB" id="A0AAW9HXK6"/>
<dbReference type="GO" id="GO:0006139">
    <property type="term" value="P:nucleobase-containing compound metabolic process"/>
    <property type="evidence" value="ECO:0007669"/>
    <property type="project" value="InterPro"/>
</dbReference>
<protein>
    <submittedName>
        <fullName evidence="3">ATP-dependent DNA helicase</fullName>
    </submittedName>
</protein>
<dbReference type="Pfam" id="PF13307">
    <property type="entry name" value="Helicase_C_2"/>
    <property type="match status" value="1"/>
</dbReference>
<dbReference type="PANTHER" id="PTHR11472:SF34">
    <property type="entry name" value="REGULATOR OF TELOMERE ELONGATION HELICASE 1"/>
    <property type="match status" value="1"/>
</dbReference>
<dbReference type="InterPro" id="IPR027417">
    <property type="entry name" value="P-loop_NTPase"/>
</dbReference>
<evidence type="ECO:0000313" key="4">
    <source>
        <dbReference type="Proteomes" id="UP001288778"/>
    </source>
</evidence>
<dbReference type="Gene3D" id="3.40.50.300">
    <property type="entry name" value="P-loop containing nucleotide triphosphate hydrolases"/>
    <property type="match status" value="1"/>
</dbReference>
<gene>
    <name evidence="3" type="ORF">GNF68_15090</name>
</gene>
<proteinExistence type="inferred from homology"/>
<organism evidence="3 4">
    <name type="scientific">Clostridium perfringens</name>
    <dbReference type="NCBI Taxonomy" id="1502"/>
    <lineage>
        <taxon>Bacteria</taxon>
        <taxon>Bacillati</taxon>
        <taxon>Bacillota</taxon>
        <taxon>Clostridia</taxon>
        <taxon>Eubacteriales</taxon>
        <taxon>Clostridiaceae</taxon>
        <taxon>Clostridium</taxon>
    </lineage>
</organism>
<dbReference type="SUPFAM" id="SSF52540">
    <property type="entry name" value="P-loop containing nucleoside triphosphate hydrolases"/>
    <property type="match status" value="1"/>
</dbReference>
<reference evidence="3" key="1">
    <citation type="submission" date="2019-11" db="EMBL/GenBank/DDBJ databases">
        <title>Characterization of Clostridium perfringens isolates from swine manure treated agricultural soils.</title>
        <authorList>
            <person name="Wushke S.T."/>
        </authorList>
    </citation>
    <scope>NUCLEOTIDE SEQUENCE</scope>
    <source>
        <strain evidence="3">X94</strain>
    </source>
</reference>
<dbReference type="GO" id="GO:0005524">
    <property type="term" value="F:ATP binding"/>
    <property type="evidence" value="ECO:0007669"/>
    <property type="project" value="InterPro"/>
</dbReference>
<name>A0AAW9HXK6_CLOPF</name>
<comment type="similarity">
    <text evidence="1">Belongs to the helicase family. DinG subfamily.</text>
</comment>
<feature type="non-terminal residue" evidence="3">
    <location>
        <position position="1"/>
    </location>
</feature>
<feature type="domain" description="ATP-dependent helicase C-terminal" evidence="2">
    <location>
        <begin position="59"/>
        <end position="190"/>
    </location>
</feature>
<dbReference type="GO" id="GO:0003678">
    <property type="term" value="F:DNA helicase activity"/>
    <property type="evidence" value="ECO:0007669"/>
    <property type="project" value="TreeGrafter"/>
</dbReference>
<dbReference type="Proteomes" id="UP001288778">
    <property type="component" value="Unassembled WGS sequence"/>
</dbReference>
<feature type="non-terminal residue" evidence="3">
    <location>
        <position position="190"/>
    </location>
</feature>
<evidence type="ECO:0000256" key="1">
    <source>
        <dbReference type="ARBA" id="ARBA00038058"/>
    </source>
</evidence>
<dbReference type="SMART" id="SM00491">
    <property type="entry name" value="HELICc2"/>
    <property type="match status" value="1"/>
</dbReference>
<dbReference type="InterPro" id="IPR006555">
    <property type="entry name" value="ATP-dep_Helicase_C"/>
</dbReference>
<dbReference type="PANTHER" id="PTHR11472">
    <property type="entry name" value="DNA REPAIR DEAD HELICASE RAD3/XP-D SUBFAMILY MEMBER"/>
    <property type="match status" value="1"/>
</dbReference>
<evidence type="ECO:0000259" key="2">
    <source>
        <dbReference type="SMART" id="SM00491"/>
    </source>
</evidence>
<dbReference type="GO" id="GO:0003676">
    <property type="term" value="F:nucleic acid binding"/>
    <property type="evidence" value="ECO:0007669"/>
    <property type="project" value="InterPro"/>
</dbReference>
<dbReference type="EMBL" id="WNUI01000183">
    <property type="protein sequence ID" value="MDZ4910337.1"/>
    <property type="molecule type" value="Genomic_DNA"/>
</dbReference>
<evidence type="ECO:0000313" key="3">
    <source>
        <dbReference type="EMBL" id="MDZ4910337.1"/>
    </source>
</evidence>
<accession>A0AAW9HXK6</accession>
<keyword evidence="3" id="KW-0067">ATP-binding</keyword>
<keyword evidence="3" id="KW-0347">Helicase</keyword>
<keyword evidence="3" id="KW-0378">Hydrolase</keyword>
<dbReference type="InterPro" id="IPR045028">
    <property type="entry name" value="DinG/Rad3-like"/>
</dbReference>
<comment type="caution">
    <text evidence="3">The sequence shown here is derived from an EMBL/GenBank/DDBJ whole genome shotgun (WGS) entry which is preliminary data.</text>
</comment>
<keyword evidence="3" id="KW-0547">Nucleotide-binding</keyword>
<sequence length="190" mass="22015">DFVISLKSPFDVRNRLNMIGEDISTKYNKREDTVEDLVEYIKVCVESKIGNYMVFFPSYKYMELTYEKIRDKYEELNVIIQENNMSEEEKEEFLNLFNDNKETHVGFCVLGGHFSEGIDLTEDKLIGVIVVGVGMPQINIERDIIKDQLNENNRGFDYAYVYPGMTKVLQAVGRCIRTANDRGVILLLDN</sequence>
<dbReference type="RefSeq" id="WP_322395577.1">
    <property type="nucleotide sequence ID" value="NZ_WNUI01000183.1"/>
</dbReference>
<dbReference type="GO" id="GO:0016818">
    <property type="term" value="F:hydrolase activity, acting on acid anhydrides, in phosphorus-containing anhydrides"/>
    <property type="evidence" value="ECO:0007669"/>
    <property type="project" value="InterPro"/>
</dbReference>